<keyword evidence="2" id="KW-1185">Reference proteome</keyword>
<dbReference type="RefSeq" id="WP_318595602.1">
    <property type="nucleotide sequence ID" value="NZ_JAWSTH010000004.1"/>
</dbReference>
<gene>
    <name evidence="1" type="ORF">R7226_03280</name>
</gene>
<name>A0ABU4HJ45_9ACTN</name>
<sequence>MAGEQKITIGFRGQTLPVRATPDQVTELIGALGNGQTGWYDLKTDDGSIFLDLGKVEYVRTDAHEQRVGFGLG</sequence>
<proteinExistence type="predicted"/>
<accession>A0ABU4HJ45</accession>
<dbReference type="Proteomes" id="UP001284601">
    <property type="component" value="Unassembled WGS sequence"/>
</dbReference>
<protein>
    <recommendedName>
        <fullName evidence="3">DUF3107 domain-containing protein</fullName>
    </recommendedName>
</protein>
<organism evidence="1 2">
    <name type="scientific">Conexibacter stalactiti</name>
    <dbReference type="NCBI Taxonomy" id="1940611"/>
    <lineage>
        <taxon>Bacteria</taxon>
        <taxon>Bacillati</taxon>
        <taxon>Actinomycetota</taxon>
        <taxon>Thermoleophilia</taxon>
        <taxon>Solirubrobacterales</taxon>
        <taxon>Conexibacteraceae</taxon>
        <taxon>Conexibacter</taxon>
    </lineage>
</organism>
<reference evidence="2" key="1">
    <citation type="submission" date="2023-07" db="EMBL/GenBank/DDBJ databases">
        <title>Conexibacter stalactiti sp. nov., isolated from stalactites in a lava cave and emended description of the genus Conexibacter.</title>
        <authorList>
            <person name="Lee S.D."/>
        </authorList>
    </citation>
    <scope>NUCLEOTIDE SEQUENCE [LARGE SCALE GENOMIC DNA]</scope>
    <source>
        <strain evidence="2">KCTC 39840</strain>
    </source>
</reference>
<dbReference type="EMBL" id="JAWSTH010000004">
    <property type="protein sequence ID" value="MDW5593343.1"/>
    <property type="molecule type" value="Genomic_DNA"/>
</dbReference>
<comment type="caution">
    <text evidence="1">The sequence shown here is derived from an EMBL/GenBank/DDBJ whole genome shotgun (WGS) entry which is preliminary data.</text>
</comment>
<evidence type="ECO:0000313" key="1">
    <source>
        <dbReference type="EMBL" id="MDW5593343.1"/>
    </source>
</evidence>
<evidence type="ECO:0000313" key="2">
    <source>
        <dbReference type="Proteomes" id="UP001284601"/>
    </source>
</evidence>
<evidence type="ECO:0008006" key="3">
    <source>
        <dbReference type="Google" id="ProtNLM"/>
    </source>
</evidence>